<dbReference type="STRING" id="306901.Q2H9V9"/>
<protein>
    <recommendedName>
        <fullName evidence="6">Alcohol dehydrogenase-like N-terminal domain-containing protein</fullName>
    </recommendedName>
</protein>
<accession>Q2H9V9</accession>
<dbReference type="InParanoid" id="Q2H9V9"/>
<proteinExistence type="predicted"/>
<sequence length="231" mass="24551">MTDLPATMKAVVFHGPKHIAVEERPVPKRKPPSRMPHISDTALTQTAVQDPKDIIVKVHSTALCGSELHVYRGHQPSPTGFIMGHEFVGTVVQAGSEVQSVSVGDKVVTPFTVSCKTCFYCTHSASSRCAHSQLFGSPHLDGGQAEYVRVPHADGTVVRAPAEMTSPDGSADDRALILMADIFPTGFFGARNAFDMLRGQGLEQKRQGPDGPLPGPIHLPRGAAGVGEEPG</sequence>
<keyword evidence="4" id="KW-0560">Oxidoreductase</keyword>
<dbReference type="GO" id="GO:0016491">
    <property type="term" value="F:oxidoreductase activity"/>
    <property type="evidence" value="ECO:0007669"/>
    <property type="project" value="UniProtKB-KW"/>
</dbReference>
<dbReference type="GO" id="GO:0008270">
    <property type="term" value="F:zinc ion binding"/>
    <property type="evidence" value="ECO:0007669"/>
    <property type="project" value="InterPro"/>
</dbReference>
<dbReference type="AlphaFoldDB" id="Q2H9V9"/>
<dbReference type="RefSeq" id="XP_001229511.1">
    <property type="nucleotide sequence ID" value="XM_001229510.1"/>
</dbReference>
<name>Q2H9V9_CHAGB</name>
<keyword evidence="8" id="KW-1185">Reference proteome</keyword>
<evidence type="ECO:0000256" key="4">
    <source>
        <dbReference type="ARBA" id="ARBA00023002"/>
    </source>
</evidence>
<dbReference type="eggNOG" id="KOG0024">
    <property type="taxonomic scope" value="Eukaryota"/>
</dbReference>
<evidence type="ECO:0000256" key="5">
    <source>
        <dbReference type="SAM" id="MobiDB-lite"/>
    </source>
</evidence>
<dbReference type="HOGENOM" id="CLU_1199670_0_0_1"/>
<dbReference type="PROSITE" id="PS00059">
    <property type="entry name" value="ADH_ZINC"/>
    <property type="match status" value="1"/>
</dbReference>
<reference evidence="8" key="1">
    <citation type="journal article" date="2015" name="Genome Announc.">
        <title>Draft genome sequence of the cellulolytic fungus Chaetomium globosum.</title>
        <authorList>
            <person name="Cuomo C.A."/>
            <person name="Untereiner W.A."/>
            <person name="Ma L.-J."/>
            <person name="Grabherr M."/>
            <person name="Birren B.W."/>
        </authorList>
    </citation>
    <scope>NUCLEOTIDE SEQUENCE [LARGE SCALE GENOMIC DNA]</scope>
    <source>
        <strain evidence="8">ATCC 6205 / CBS 148.51 / DSM 1962 / NBRC 6347 / NRRL 1970</strain>
    </source>
</reference>
<evidence type="ECO:0000313" key="7">
    <source>
        <dbReference type="EMBL" id="EAQ91060.1"/>
    </source>
</evidence>
<dbReference type="InterPro" id="IPR002328">
    <property type="entry name" value="ADH_Zn_CS"/>
</dbReference>
<dbReference type="Pfam" id="PF08240">
    <property type="entry name" value="ADH_N"/>
    <property type="match status" value="1"/>
</dbReference>
<dbReference type="InterPro" id="IPR013154">
    <property type="entry name" value="ADH-like_N"/>
</dbReference>
<gene>
    <name evidence="7" type="ORF">CHGG_02995</name>
</gene>
<dbReference type="OrthoDB" id="442947at2759"/>
<evidence type="ECO:0000256" key="1">
    <source>
        <dbReference type="ARBA" id="ARBA00001947"/>
    </source>
</evidence>
<dbReference type="SUPFAM" id="SSF50129">
    <property type="entry name" value="GroES-like"/>
    <property type="match status" value="1"/>
</dbReference>
<organism evidence="7 8">
    <name type="scientific">Chaetomium globosum (strain ATCC 6205 / CBS 148.51 / DSM 1962 / NBRC 6347 / NRRL 1970)</name>
    <name type="common">Soil fungus</name>
    <dbReference type="NCBI Taxonomy" id="306901"/>
    <lineage>
        <taxon>Eukaryota</taxon>
        <taxon>Fungi</taxon>
        <taxon>Dikarya</taxon>
        <taxon>Ascomycota</taxon>
        <taxon>Pezizomycotina</taxon>
        <taxon>Sordariomycetes</taxon>
        <taxon>Sordariomycetidae</taxon>
        <taxon>Sordariales</taxon>
        <taxon>Chaetomiaceae</taxon>
        <taxon>Chaetomium</taxon>
    </lineage>
</organism>
<evidence type="ECO:0000259" key="6">
    <source>
        <dbReference type="Pfam" id="PF08240"/>
    </source>
</evidence>
<feature type="region of interest" description="Disordered" evidence="5">
    <location>
        <begin position="203"/>
        <end position="231"/>
    </location>
</feature>
<dbReference type="EMBL" id="CH408030">
    <property type="protein sequence ID" value="EAQ91060.1"/>
    <property type="molecule type" value="Genomic_DNA"/>
</dbReference>
<dbReference type="InterPro" id="IPR011032">
    <property type="entry name" value="GroES-like_sf"/>
</dbReference>
<evidence type="ECO:0000313" key="8">
    <source>
        <dbReference type="Proteomes" id="UP000001056"/>
    </source>
</evidence>
<dbReference type="Gene3D" id="3.90.180.10">
    <property type="entry name" value="Medium-chain alcohol dehydrogenases, catalytic domain"/>
    <property type="match status" value="1"/>
</dbReference>
<dbReference type="PANTHER" id="PTHR42813:SF2">
    <property type="entry name" value="DEHYDROGENASE, ZINC-CONTAINING, PUTATIVE (AFU_ORTHOLOGUE AFUA_2G02810)-RELATED"/>
    <property type="match status" value="1"/>
</dbReference>
<dbReference type="PANTHER" id="PTHR42813">
    <property type="entry name" value="ZINC-TYPE ALCOHOL DEHYDROGENASE-LIKE"/>
    <property type="match status" value="1"/>
</dbReference>
<dbReference type="VEuPathDB" id="FungiDB:CHGG_02995"/>
<evidence type="ECO:0000256" key="2">
    <source>
        <dbReference type="ARBA" id="ARBA00022723"/>
    </source>
</evidence>
<comment type="cofactor">
    <cofactor evidence="1">
        <name>Zn(2+)</name>
        <dbReference type="ChEBI" id="CHEBI:29105"/>
    </cofactor>
</comment>
<dbReference type="GeneID" id="4388698"/>
<feature type="domain" description="Alcohol dehydrogenase-like N-terminal" evidence="6">
    <location>
        <begin position="51"/>
        <end position="158"/>
    </location>
</feature>
<evidence type="ECO:0000256" key="3">
    <source>
        <dbReference type="ARBA" id="ARBA00022833"/>
    </source>
</evidence>
<dbReference type="Proteomes" id="UP000001056">
    <property type="component" value="Unassembled WGS sequence"/>
</dbReference>
<keyword evidence="3" id="KW-0862">Zinc</keyword>
<keyword evidence="2" id="KW-0479">Metal-binding</keyword>